<dbReference type="AlphaFoldDB" id="A0A6A6JW25"/>
<name>A0A6A6JW25_WESOR</name>
<dbReference type="GeneID" id="54556336"/>
<dbReference type="Proteomes" id="UP000800097">
    <property type="component" value="Unassembled WGS sequence"/>
</dbReference>
<gene>
    <name evidence="1" type="ORF">EI97DRAFT_8595</name>
</gene>
<organism evidence="1 2">
    <name type="scientific">Westerdykella ornata</name>
    <dbReference type="NCBI Taxonomy" id="318751"/>
    <lineage>
        <taxon>Eukaryota</taxon>
        <taxon>Fungi</taxon>
        <taxon>Dikarya</taxon>
        <taxon>Ascomycota</taxon>
        <taxon>Pezizomycotina</taxon>
        <taxon>Dothideomycetes</taxon>
        <taxon>Pleosporomycetidae</taxon>
        <taxon>Pleosporales</taxon>
        <taxon>Sporormiaceae</taxon>
        <taxon>Westerdykella</taxon>
    </lineage>
</organism>
<reference evidence="1" key="1">
    <citation type="journal article" date="2020" name="Stud. Mycol.">
        <title>101 Dothideomycetes genomes: a test case for predicting lifestyles and emergence of pathogens.</title>
        <authorList>
            <person name="Haridas S."/>
            <person name="Albert R."/>
            <person name="Binder M."/>
            <person name="Bloem J."/>
            <person name="Labutti K."/>
            <person name="Salamov A."/>
            <person name="Andreopoulos B."/>
            <person name="Baker S."/>
            <person name="Barry K."/>
            <person name="Bills G."/>
            <person name="Bluhm B."/>
            <person name="Cannon C."/>
            <person name="Castanera R."/>
            <person name="Culley D."/>
            <person name="Daum C."/>
            <person name="Ezra D."/>
            <person name="Gonzalez J."/>
            <person name="Henrissat B."/>
            <person name="Kuo A."/>
            <person name="Liang C."/>
            <person name="Lipzen A."/>
            <person name="Lutzoni F."/>
            <person name="Magnuson J."/>
            <person name="Mondo S."/>
            <person name="Nolan M."/>
            <person name="Ohm R."/>
            <person name="Pangilinan J."/>
            <person name="Park H.-J."/>
            <person name="Ramirez L."/>
            <person name="Alfaro M."/>
            <person name="Sun H."/>
            <person name="Tritt A."/>
            <person name="Yoshinaga Y."/>
            <person name="Zwiers L.-H."/>
            <person name="Turgeon B."/>
            <person name="Goodwin S."/>
            <person name="Spatafora J."/>
            <person name="Crous P."/>
            <person name="Grigoriev I."/>
        </authorList>
    </citation>
    <scope>NUCLEOTIDE SEQUENCE</scope>
    <source>
        <strain evidence="1">CBS 379.55</strain>
    </source>
</reference>
<protein>
    <submittedName>
        <fullName evidence="1">Uncharacterized protein</fullName>
    </submittedName>
</protein>
<accession>A0A6A6JW25</accession>
<proteinExistence type="predicted"/>
<sequence>MSLVLDSGQATAWAVSVWRTVALVRCPPVSGQANSWADIRRQEDEPKLTFLLVSGQTGSGELAGLDTVRSKTAKSWSGSPLGQWTMGGRCYASAIGLAIGGRGAGPPWALLTLDRGTSGKNMVSALSLPRWAAWHVNRSVVCGN</sequence>
<keyword evidence="2" id="KW-1185">Reference proteome</keyword>
<dbReference type="EMBL" id="ML986484">
    <property type="protein sequence ID" value="KAF2280802.1"/>
    <property type="molecule type" value="Genomic_DNA"/>
</dbReference>
<evidence type="ECO:0000313" key="1">
    <source>
        <dbReference type="EMBL" id="KAF2280802.1"/>
    </source>
</evidence>
<dbReference type="RefSeq" id="XP_033658339.1">
    <property type="nucleotide sequence ID" value="XM_033803161.1"/>
</dbReference>
<evidence type="ECO:0000313" key="2">
    <source>
        <dbReference type="Proteomes" id="UP000800097"/>
    </source>
</evidence>